<keyword evidence="1" id="KW-1133">Transmembrane helix</keyword>
<dbReference type="Proteomes" id="UP001606210">
    <property type="component" value="Unassembled WGS sequence"/>
</dbReference>
<keyword evidence="1" id="KW-0472">Membrane</keyword>
<comment type="caution">
    <text evidence="2">The sequence shown here is derived from an EMBL/GenBank/DDBJ whole genome shotgun (WGS) entry which is preliminary data.</text>
</comment>
<dbReference type="RefSeq" id="WP_394480454.1">
    <property type="nucleotide sequence ID" value="NZ_JBIGHV010000005.1"/>
</dbReference>
<dbReference type="InterPro" id="IPR012902">
    <property type="entry name" value="N_methyl_site"/>
</dbReference>
<accession>A0ABW7F467</accession>
<name>A0ABW7F467_9BURK</name>
<dbReference type="EMBL" id="JBIGHV010000005">
    <property type="protein sequence ID" value="MFG6431413.1"/>
    <property type="molecule type" value="Genomic_DNA"/>
</dbReference>
<proteinExistence type="predicted"/>
<feature type="transmembrane region" description="Helical" evidence="1">
    <location>
        <begin position="12"/>
        <end position="33"/>
    </location>
</feature>
<keyword evidence="1" id="KW-0812">Transmembrane</keyword>
<reference evidence="2 3" key="1">
    <citation type="submission" date="2024-08" db="EMBL/GenBank/DDBJ databases">
        <authorList>
            <person name="Lu H."/>
        </authorList>
    </citation>
    <scope>NUCLEOTIDE SEQUENCE [LARGE SCALE GENOMIC DNA]</scope>
    <source>
        <strain evidence="2 3">LYH14W</strain>
    </source>
</reference>
<keyword evidence="3" id="KW-1185">Reference proteome</keyword>
<gene>
    <name evidence="2" type="ORF">ACG00Y_15895</name>
</gene>
<protein>
    <submittedName>
        <fullName evidence="2">PilW family protein</fullName>
    </submittedName>
</protein>
<organism evidence="2 3">
    <name type="scientific">Pelomonas parva</name>
    <dbReference type="NCBI Taxonomy" id="3299032"/>
    <lineage>
        <taxon>Bacteria</taxon>
        <taxon>Pseudomonadati</taxon>
        <taxon>Pseudomonadota</taxon>
        <taxon>Betaproteobacteria</taxon>
        <taxon>Burkholderiales</taxon>
        <taxon>Sphaerotilaceae</taxon>
        <taxon>Roseateles</taxon>
    </lineage>
</organism>
<evidence type="ECO:0000313" key="2">
    <source>
        <dbReference type="EMBL" id="MFG6431413.1"/>
    </source>
</evidence>
<sequence length="243" mass="26210">MTSFQQRGLGLVELMVGITVGLIVAAGASMVAVNQINEHRRLMLETQIQQDLRAAADLIQQDLRRAGFRGLPGQGVWSPPMAVGTQAEKSAGVVTANKFVEMVKTERNDDVSLTYLYARDGSTGEPVDADHFGIRWNKGKETLYVQIGSPGGAGNWQPITDPESIRITGFNIDIESKPVDLPDFCDKPCTPAAAGGVTACPTFEVRRVKFTITAEAKHDAKVKRTLSNVGRMRADVIKGACPA</sequence>
<evidence type="ECO:0000256" key="1">
    <source>
        <dbReference type="SAM" id="Phobius"/>
    </source>
</evidence>
<dbReference type="Pfam" id="PF07963">
    <property type="entry name" value="N_methyl"/>
    <property type="match status" value="1"/>
</dbReference>
<evidence type="ECO:0000313" key="3">
    <source>
        <dbReference type="Proteomes" id="UP001606210"/>
    </source>
</evidence>